<evidence type="ECO:0000256" key="3">
    <source>
        <dbReference type="ARBA" id="ARBA00009606"/>
    </source>
</evidence>
<dbReference type="InterPro" id="IPR016024">
    <property type="entry name" value="ARM-type_fold"/>
</dbReference>
<dbReference type="PIRSF" id="PIRSF017127">
    <property type="entry name" value="Condensin_D2"/>
    <property type="match status" value="1"/>
</dbReference>
<feature type="domain" description="Condensin complex subunit 1 N-terminal" evidence="14">
    <location>
        <begin position="78"/>
        <end position="232"/>
    </location>
</feature>
<protein>
    <recommendedName>
        <fullName evidence="10">Condensin complex subunit 1</fullName>
    </recommendedName>
</protein>
<evidence type="ECO:0000256" key="2">
    <source>
        <dbReference type="ARBA" id="ARBA00004286"/>
    </source>
</evidence>
<evidence type="ECO:0000256" key="5">
    <source>
        <dbReference type="ARBA" id="ARBA00022618"/>
    </source>
</evidence>
<feature type="compositionally biased region" description="Basic residues" evidence="12">
    <location>
        <begin position="1315"/>
        <end position="1325"/>
    </location>
</feature>
<evidence type="ECO:0000256" key="1">
    <source>
        <dbReference type="ARBA" id="ARBA00004123"/>
    </source>
</evidence>
<keyword evidence="8" id="KW-0539">Nucleus</keyword>
<evidence type="ECO:0000259" key="13">
    <source>
        <dbReference type="Pfam" id="PF12717"/>
    </source>
</evidence>
<comment type="similarity">
    <text evidence="3 10">Belongs to the CND1 (condensin subunit 1) family.</text>
</comment>
<dbReference type="PANTHER" id="PTHR14222">
    <property type="entry name" value="CONDENSIN"/>
    <property type="match status" value="1"/>
</dbReference>
<dbReference type="GO" id="GO:0007076">
    <property type="term" value="P:mitotic chromosome condensation"/>
    <property type="evidence" value="ECO:0007669"/>
    <property type="project" value="InterPro"/>
</dbReference>
<evidence type="ECO:0000256" key="12">
    <source>
        <dbReference type="SAM" id="MobiDB-lite"/>
    </source>
</evidence>
<dbReference type="GO" id="GO:0005634">
    <property type="term" value="C:nucleus"/>
    <property type="evidence" value="ECO:0007669"/>
    <property type="project" value="UniProtKB-SubCell"/>
</dbReference>
<evidence type="ECO:0000256" key="9">
    <source>
        <dbReference type="ARBA" id="ARBA00023306"/>
    </source>
</evidence>
<dbReference type="GO" id="GO:0010032">
    <property type="term" value="P:meiotic chromosome condensation"/>
    <property type="evidence" value="ECO:0007669"/>
    <property type="project" value="TreeGrafter"/>
</dbReference>
<dbReference type="InterPro" id="IPR032682">
    <property type="entry name" value="Cnd1_C"/>
</dbReference>
<evidence type="ECO:0000256" key="8">
    <source>
        <dbReference type="ARBA" id="ARBA00023242"/>
    </source>
</evidence>
<evidence type="ECO:0000256" key="7">
    <source>
        <dbReference type="ARBA" id="ARBA00023067"/>
    </source>
</evidence>
<gene>
    <name evidence="15" type="primary">Ncapd2</name>
    <name evidence="15" type="ORF">Bhyg_09586</name>
</gene>
<dbReference type="GO" id="GO:0042393">
    <property type="term" value="F:histone binding"/>
    <property type="evidence" value="ECO:0007669"/>
    <property type="project" value="TreeGrafter"/>
</dbReference>
<name>A0A9Q0N6T1_9DIPT</name>
<dbReference type="OrthoDB" id="436262at2759"/>
<dbReference type="InterPro" id="IPR024324">
    <property type="entry name" value="Condensin_cplx_su1_N"/>
</dbReference>
<keyword evidence="7 10" id="KW-0226">DNA condensation</keyword>
<dbReference type="InterPro" id="IPR011989">
    <property type="entry name" value="ARM-like"/>
</dbReference>
<evidence type="ECO:0000313" key="15">
    <source>
        <dbReference type="EMBL" id="KAJ6644617.1"/>
    </source>
</evidence>
<keyword evidence="5 10" id="KW-0132">Cell division</keyword>
<comment type="caution">
    <text evidence="15">The sequence shown here is derived from an EMBL/GenBank/DDBJ whole genome shotgun (WGS) entry which is preliminary data.</text>
</comment>
<feature type="compositionally biased region" description="Basic residues" evidence="12">
    <location>
        <begin position="1285"/>
        <end position="1298"/>
    </location>
</feature>
<sequence>MGFCFVIPAVYSDLLNSNGNNYFVKRVYDAKDLTDLLKAARTSFAATGPFYIFDHFDTFYSLRERAKQDRDVSLPLLIKAIDLLFNTIDKMGQMLTTFLQRNEEAERNSYLNLLKMVLFIKIELIEAIDKKVMQPDSPGSKKTNKKGSYGNEMHFEWDDKRYRSITQIYNVLQLPIENLWHTSIPEESFVNTCCELGYRTLETQWIKQKRVESTVFQIFGTAIKRYNHALTFPVRILQILRLHDMATVPIANGICLLNDDFGISTISAVLLKDLVETLQQVNGDVQISKHFSNFLTELGSVGSKLLVPHLSKLAEDLLNVESHVVRICVLQLMGDVVTVEMASEELSEELKESRDEYLEDLLNHVMDVSAHVRSKVLQIFTHMKSENAVPLAWHQRIFQAAADRLEDRTNTVRKSAVLLIKAFLETNPFSSKLSQQELKEKYDKETEKFLELREKMVEMSKKRTDIEDGWDELSLILMPIIEEVLSQGTQVEYSDQNIENHVQRVNDFINEKKYREAICLLKIADAKAGNASERMELPFEQQCGYYLALINSYLFLPIDDFTQAYTLQDQVMKFLEDTLAFTNTVAHVLPKIQTFLFSKTQSDVFEAIDFFTTAYLFGIENTEAGMMKMLALVWSGETEKKEAVAKAFNRVLFVTDQQGRAHSVKVVDNLCAFLSKIDAGQVEAFSVLMKEWIDMGQIDAAIITVLFERFTKKLENTTESQAQLCLLILVMASSGKSQIAKSNVDTIQMIGFGERGLRDPRYYSACLKFLMNTIEENSSKYYKRHDMDHAMITEATDVFKKIFFFPKVDNFDDVGSSFFKFIYKMSQQPDSVSQGILMDLSQKVLQISDKIKSTDAESQNNAALRVPIFILTRIIFCYGLVVMNEVSFLDIDVYNNMKYRQELMEEKKSQNNKNKSKRSSNLNTSARDALKRLSDSAAEPQQEPDEMLIGASAEDSIAELITSVCEDELLYSTHGMLKKFVPVIIEILKHPGKYTDNELQQAACLSMIRFMSASSKFCSANLQFLMNILIQTKNIKVKCNIIIGLSDFTFRFPNVIAPWINQFYSTLNEENDELRLTAVKVLSYLILHEMIRVKGQISALAMCIVDPNDEIRNSTQQFFREIAHKSNILYNVLPDIISRLSDPNSDVEEEKYRVIMKYIIGLINKDKQVESLVEKLCLRFKVTKEERQWRDIGYCLSLLSYTEKTIKKLIENIPCFKDKVQIDEVYECFKSIISNTLKFARPEVKAITTEFQKRLEDCLAVNDGERQGSIDDDEREAMPPPKTIPGRRGKKVPPKKKSTNTADADSDEDDDSTPRRGRAAVRRGVKPSSQNKAQVASDSDEDDEDDENERPRKRNRRNRK</sequence>
<keyword evidence="9 10" id="KW-0131">Cell cycle</keyword>
<feature type="region of interest" description="Disordered" evidence="12">
    <location>
        <begin position="1265"/>
        <end position="1360"/>
    </location>
</feature>
<keyword evidence="11" id="KW-0175">Coiled coil</keyword>
<dbReference type="InterPro" id="IPR026971">
    <property type="entry name" value="CND1/NCAPD3"/>
</dbReference>
<keyword evidence="6 10" id="KW-0498">Mitosis</keyword>
<evidence type="ECO:0000256" key="4">
    <source>
        <dbReference type="ARBA" id="ARBA00022454"/>
    </source>
</evidence>
<comment type="subcellular location">
    <subcellularLocation>
        <location evidence="2">Chromosome</location>
    </subcellularLocation>
    <subcellularLocation>
        <location evidence="1">Nucleus</location>
    </subcellularLocation>
</comment>
<evidence type="ECO:0000256" key="11">
    <source>
        <dbReference type="SAM" id="Coils"/>
    </source>
</evidence>
<feature type="coiled-coil region" evidence="11">
    <location>
        <begin position="435"/>
        <end position="462"/>
    </location>
</feature>
<reference evidence="15" key="1">
    <citation type="submission" date="2022-07" db="EMBL/GenBank/DDBJ databases">
        <authorList>
            <person name="Trinca V."/>
            <person name="Uliana J.V.C."/>
            <person name="Torres T.T."/>
            <person name="Ward R.J."/>
            <person name="Monesi N."/>
        </authorList>
    </citation>
    <scope>NUCLEOTIDE SEQUENCE</scope>
    <source>
        <strain evidence="15">HSMRA1968</strain>
        <tissue evidence="15">Whole embryos</tissue>
    </source>
</reference>
<dbReference type="GO" id="GO:0051301">
    <property type="term" value="P:cell division"/>
    <property type="evidence" value="ECO:0007669"/>
    <property type="project" value="UniProtKB-KW"/>
</dbReference>
<dbReference type="Proteomes" id="UP001151699">
    <property type="component" value="Chromosome B"/>
</dbReference>
<dbReference type="EMBL" id="WJQU01000002">
    <property type="protein sequence ID" value="KAJ6644617.1"/>
    <property type="molecule type" value="Genomic_DNA"/>
</dbReference>
<accession>A0A9Q0N6T1</accession>
<keyword evidence="16" id="KW-1185">Reference proteome</keyword>
<dbReference type="Pfam" id="PF12717">
    <property type="entry name" value="Cnd1"/>
    <property type="match status" value="1"/>
</dbReference>
<feature type="compositionally biased region" description="Basic residues" evidence="12">
    <location>
        <begin position="1351"/>
        <end position="1360"/>
    </location>
</feature>
<dbReference type="GO" id="GO:0000796">
    <property type="term" value="C:condensin complex"/>
    <property type="evidence" value="ECO:0007669"/>
    <property type="project" value="TreeGrafter"/>
</dbReference>
<dbReference type="GO" id="GO:0000779">
    <property type="term" value="C:condensed chromosome, centromeric region"/>
    <property type="evidence" value="ECO:0007669"/>
    <property type="project" value="TreeGrafter"/>
</dbReference>
<dbReference type="Gene3D" id="1.25.10.10">
    <property type="entry name" value="Leucine-rich Repeat Variant"/>
    <property type="match status" value="2"/>
</dbReference>
<dbReference type="PANTHER" id="PTHR14222:SF2">
    <property type="entry name" value="CONDENSIN COMPLEX SUBUNIT 1"/>
    <property type="match status" value="1"/>
</dbReference>
<proteinExistence type="inferred from homology"/>
<evidence type="ECO:0000256" key="6">
    <source>
        <dbReference type="ARBA" id="ARBA00022776"/>
    </source>
</evidence>
<evidence type="ECO:0000259" key="14">
    <source>
        <dbReference type="Pfam" id="PF12922"/>
    </source>
</evidence>
<feature type="compositionally biased region" description="Acidic residues" evidence="12">
    <location>
        <begin position="1338"/>
        <end position="1348"/>
    </location>
</feature>
<evidence type="ECO:0000256" key="10">
    <source>
        <dbReference type="PIRNR" id="PIRNR017127"/>
    </source>
</evidence>
<dbReference type="SUPFAM" id="SSF48371">
    <property type="entry name" value="ARM repeat"/>
    <property type="match status" value="1"/>
</dbReference>
<dbReference type="Pfam" id="PF12922">
    <property type="entry name" value="Cnd1_N"/>
    <property type="match status" value="1"/>
</dbReference>
<organism evidence="15 16">
    <name type="scientific">Pseudolycoriella hygida</name>
    <dbReference type="NCBI Taxonomy" id="35572"/>
    <lineage>
        <taxon>Eukaryota</taxon>
        <taxon>Metazoa</taxon>
        <taxon>Ecdysozoa</taxon>
        <taxon>Arthropoda</taxon>
        <taxon>Hexapoda</taxon>
        <taxon>Insecta</taxon>
        <taxon>Pterygota</taxon>
        <taxon>Neoptera</taxon>
        <taxon>Endopterygota</taxon>
        <taxon>Diptera</taxon>
        <taxon>Nematocera</taxon>
        <taxon>Sciaroidea</taxon>
        <taxon>Sciaridae</taxon>
        <taxon>Pseudolycoriella</taxon>
    </lineage>
</organism>
<comment type="function">
    <text evidence="10">Regulatory subunit of the condensin complex, a complex required for conversion of interphase chromatin into mitotic-like condense chromosomes. The condensin complex probably introduces positive supercoils into relaxed DNA in the presence of type I topoisomerases and converts nicked DNA into positive knotted forms in the presence of type II topoisomerases.</text>
</comment>
<evidence type="ECO:0000313" key="16">
    <source>
        <dbReference type="Proteomes" id="UP001151699"/>
    </source>
</evidence>
<keyword evidence="4" id="KW-0158">Chromosome</keyword>
<dbReference type="InterPro" id="IPR007673">
    <property type="entry name" value="Condensin_cplx_su1"/>
</dbReference>
<feature type="compositionally biased region" description="Polar residues" evidence="12">
    <location>
        <begin position="1327"/>
        <end position="1337"/>
    </location>
</feature>
<feature type="region of interest" description="Disordered" evidence="12">
    <location>
        <begin position="905"/>
        <end position="924"/>
    </location>
</feature>
<feature type="domain" description="Condensin complex subunit 1 C-terminal" evidence="13">
    <location>
        <begin position="1037"/>
        <end position="1197"/>
    </location>
</feature>